<keyword evidence="2" id="KW-1185">Reference proteome</keyword>
<dbReference type="InterPro" id="IPR037175">
    <property type="entry name" value="KFase_sf"/>
</dbReference>
<dbReference type="EMBL" id="PZJX01000050">
    <property type="protein sequence ID" value="PTE07351.1"/>
    <property type="molecule type" value="Genomic_DNA"/>
</dbReference>
<name>A0A2T4INW5_9HYPH</name>
<accession>A0A2T4INW5</accession>
<dbReference type="Pfam" id="PF04199">
    <property type="entry name" value="Cyclase"/>
    <property type="match status" value="1"/>
</dbReference>
<comment type="caution">
    <text evidence="1">The sequence shown here is derived from an EMBL/GenBank/DDBJ whole genome shotgun (WGS) entry which is preliminary data.</text>
</comment>
<dbReference type="Gene3D" id="3.50.30.50">
    <property type="entry name" value="Putative cyclase"/>
    <property type="match status" value="1"/>
</dbReference>
<protein>
    <submittedName>
        <fullName evidence="1">Metal-dependent hydrolase</fullName>
    </submittedName>
</protein>
<dbReference type="OrthoDB" id="7067800at2"/>
<evidence type="ECO:0000313" key="1">
    <source>
        <dbReference type="EMBL" id="PTE07351.1"/>
    </source>
</evidence>
<dbReference type="PANTHER" id="PTHR34861:SF10">
    <property type="entry name" value="CYCLASE"/>
    <property type="match status" value="1"/>
</dbReference>
<keyword evidence="1" id="KW-0378">Hydrolase</keyword>
<dbReference type="Proteomes" id="UP000240259">
    <property type="component" value="Unassembled WGS sequence"/>
</dbReference>
<proteinExistence type="predicted"/>
<dbReference type="PANTHER" id="PTHR34861">
    <property type="match status" value="1"/>
</dbReference>
<evidence type="ECO:0000313" key="2">
    <source>
        <dbReference type="Proteomes" id="UP000240259"/>
    </source>
</evidence>
<sequence>MRATDAMTLNRLLADAPNRWGHWGADDEIGALNYLTSDEVKRGLSAARDGRTFTLGVPIATHEGDPVFPGRWPAKHFMVADKAGFVNGHWQPLAGGLEFADDYVTGFAQAGTHCDALGHMWFDDKLWNGFPASSTNGGMTRAGIMPIAERGIVGRGVLLDVARFRGKPALERAETFTHHDLMECARAQGVDILPRSILLVRTGWVGALAAGSVGDDYWEPGLTFSLELVRWFDEMQIPNLVTDTLANETTYEPKTGLMLVLHAALMRNLGIVFTEMASLDALAADCAEDRRYEGFYCVSPAKVSKGTGGSANPVFIK</sequence>
<organism evidence="1 2">
    <name type="scientific">Mesorhizobium helmanticense</name>
    <dbReference type="NCBI Taxonomy" id="1776423"/>
    <lineage>
        <taxon>Bacteria</taxon>
        <taxon>Pseudomonadati</taxon>
        <taxon>Pseudomonadota</taxon>
        <taxon>Alphaproteobacteria</taxon>
        <taxon>Hyphomicrobiales</taxon>
        <taxon>Phyllobacteriaceae</taxon>
        <taxon>Mesorhizobium</taxon>
    </lineage>
</organism>
<dbReference type="InterPro" id="IPR007325">
    <property type="entry name" value="KFase/CYL"/>
</dbReference>
<dbReference type="AlphaFoldDB" id="A0A2T4INW5"/>
<gene>
    <name evidence="1" type="ORF">C9427_26975</name>
</gene>
<dbReference type="GO" id="GO:0004061">
    <property type="term" value="F:arylformamidase activity"/>
    <property type="evidence" value="ECO:0007669"/>
    <property type="project" value="InterPro"/>
</dbReference>
<reference evidence="1 2" key="1">
    <citation type="submission" date="2018-03" db="EMBL/GenBank/DDBJ databases">
        <title>Genome sequence of the symbiotic type strain Mesorhizobium helmanticense CSLC115NT isolated from Lotus corniculatus nodules.</title>
        <authorList>
            <person name="Sannazzaro A.I."/>
            <person name="Torres Tejerizo G.A."/>
            <person name="Dip D."/>
            <person name="Caballero M."/>
            <person name="Pistorio M."/>
            <person name="Estrella M.J."/>
        </authorList>
    </citation>
    <scope>NUCLEOTIDE SEQUENCE [LARGE SCALE GENOMIC DNA]</scope>
    <source>
        <strain evidence="1 2">CSLC115N</strain>
    </source>
</reference>
<dbReference type="RefSeq" id="WP_107652095.1">
    <property type="nucleotide sequence ID" value="NZ_PZJX01000050.1"/>
</dbReference>
<dbReference type="GO" id="GO:0019441">
    <property type="term" value="P:L-tryptophan catabolic process to kynurenine"/>
    <property type="evidence" value="ECO:0007669"/>
    <property type="project" value="InterPro"/>
</dbReference>
<dbReference type="SUPFAM" id="SSF102198">
    <property type="entry name" value="Putative cyclase"/>
    <property type="match status" value="1"/>
</dbReference>